<dbReference type="Pfam" id="PF03067">
    <property type="entry name" value="LPMO_10"/>
    <property type="match status" value="1"/>
</dbReference>
<organism evidence="3 4">
    <name type="scientific">Listeria floridensis FSL S10-1187</name>
    <dbReference type="NCBI Taxonomy" id="1265817"/>
    <lineage>
        <taxon>Bacteria</taxon>
        <taxon>Bacillati</taxon>
        <taxon>Bacillota</taxon>
        <taxon>Bacilli</taxon>
        <taxon>Bacillales</taxon>
        <taxon>Listeriaceae</taxon>
        <taxon>Listeria</taxon>
    </lineage>
</organism>
<accession>A0ABP3AWH8</accession>
<dbReference type="InterPro" id="IPR013783">
    <property type="entry name" value="Ig-like_fold"/>
</dbReference>
<dbReference type="InterPro" id="IPR051024">
    <property type="entry name" value="GlcNAc_Chitin_IntDeg"/>
</dbReference>
<protein>
    <submittedName>
        <fullName evidence="3">Chitin binding domain-containing protein</fullName>
    </submittedName>
</protein>
<comment type="caution">
    <text evidence="3">The sequence shown here is derived from an EMBL/GenBank/DDBJ whole genome shotgun (WGS) entry which is preliminary data.</text>
</comment>
<evidence type="ECO:0000259" key="2">
    <source>
        <dbReference type="PROSITE" id="PS50853"/>
    </source>
</evidence>
<name>A0ABP3AWH8_9LIST</name>
<keyword evidence="4" id="KW-1185">Reference proteome</keyword>
<dbReference type="PANTHER" id="PTHR34823">
    <property type="entry name" value="GLCNAC-BINDING PROTEIN A"/>
    <property type="match status" value="1"/>
</dbReference>
<dbReference type="PANTHER" id="PTHR34823:SF1">
    <property type="entry name" value="CHITIN-BINDING TYPE-4 DOMAIN-CONTAINING PROTEIN"/>
    <property type="match status" value="1"/>
</dbReference>
<dbReference type="EMBL" id="AODF01000025">
    <property type="protein sequence ID" value="EUJ29712.1"/>
    <property type="molecule type" value="Genomic_DNA"/>
</dbReference>
<evidence type="ECO:0000256" key="1">
    <source>
        <dbReference type="ARBA" id="ARBA00022729"/>
    </source>
</evidence>
<feature type="domain" description="Fibronectin type-III" evidence="2">
    <location>
        <begin position="65"/>
        <end position="147"/>
    </location>
</feature>
<dbReference type="InterPro" id="IPR014756">
    <property type="entry name" value="Ig_E-set"/>
</dbReference>
<evidence type="ECO:0000313" key="3">
    <source>
        <dbReference type="EMBL" id="EUJ29712.1"/>
    </source>
</evidence>
<proteinExistence type="predicted"/>
<dbReference type="InterPro" id="IPR036116">
    <property type="entry name" value="FN3_sf"/>
</dbReference>
<dbReference type="SUPFAM" id="SSF81296">
    <property type="entry name" value="E set domains"/>
    <property type="match status" value="1"/>
</dbReference>
<dbReference type="SUPFAM" id="SSF49265">
    <property type="entry name" value="Fibronectin type III"/>
    <property type="match status" value="1"/>
</dbReference>
<dbReference type="PROSITE" id="PS50853">
    <property type="entry name" value="FN3"/>
    <property type="match status" value="1"/>
</dbReference>
<keyword evidence="1" id="KW-0732">Signal</keyword>
<dbReference type="InterPro" id="IPR003961">
    <property type="entry name" value="FN3_dom"/>
</dbReference>
<dbReference type="SMART" id="SM00060">
    <property type="entry name" value="FN3"/>
    <property type="match status" value="1"/>
</dbReference>
<dbReference type="Gene3D" id="2.70.50.50">
    <property type="entry name" value="chitin-binding protein cbp21"/>
    <property type="match status" value="1"/>
</dbReference>
<gene>
    <name evidence="3" type="ORF">MFLO_10975</name>
</gene>
<evidence type="ECO:0000313" key="4">
    <source>
        <dbReference type="Proteomes" id="UP000019249"/>
    </source>
</evidence>
<sequence>MAKFIWAEKKANENPSHQVMIPANRTGYHIILAVWDVDDTANAFYNVMDVNVKNGQGPEIVIPDTPSHVKADQVTSSSVSLTWDADTKAKSYTIYRDGVKINTVETNYFVDKTVDANTVYHYQVEAVSYTSTVSEKSSELVVKTGIKENEIEKKTYCSFAFACNECNG</sequence>
<dbReference type="InterPro" id="IPR004302">
    <property type="entry name" value="Cellulose/chitin-bd_N"/>
</dbReference>
<dbReference type="CDD" id="cd00063">
    <property type="entry name" value="FN3"/>
    <property type="match status" value="1"/>
</dbReference>
<dbReference type="Proteomes" id="UP000019249">
    <property type="component" value="Unassembled WGS sequence"/>
</dbReference>
<dbReference type="Gene3D" id="2.60.40.10">
    <property type="entry name" value="Immunoglobulins"/>
    <property type="match status" value="1"/>
</dbReference>
<reference evidence="3 4" key="1">
    <citation type="journal article" date="2014" name="Int. J. Syst. Evol. Microbiol.">
        <title>Listeria floridensis sp. nov., Listeria aquatica sp. nov., Listeria cornellensis sp. nov., Listeria riparia sp. nov. and Listeria grandensis sp. nov., from agricultural and natural environments.</title>
        <authorList>
            <person name="den Bakker H.C."/>
            <person name="Warchocki S."/>
            <person name="Wright E.M."/>
            <person name="Allred A.F."/>
            <person name="Ahlstrom C."/>
            <person name="Manuel C.S."/>
            <person name="Stasiewicz M.J."/>
            <person name="Burrell A."/>
            <person name="Roof S."/>
            <person name="Strawn L."/>
            <person name="Fortes E.D."/>
            <person name="Nightingale K.K."/>
            <person name="Kephart D."/>
            <person name="Wiedmann M."/>
        </authorList>
    </citation>
    <scope>NUCLEOTIDE SEQUENCE [LARGE SCALE GENOMIC DNA]</scope>
    <source>
        <strain evidence="3 4">FSL S10-1187</strain>
    </source>
</reference>